<name>A0ACC0CRI5_9PEZI</name>
<proteinExistence type="predicted"/>
<protein>
    <submittedName>
        <fullName evidence="1">Uncharacterized protein</fullName>
    </submittedName>
</protein>
<evidence type="ECO:0000313" key="2">
    <source>
        <dbReference type="Proteomes" id="UP001497680"/>
    </source>
</evidence>
<gene>
    <name evidence="1" type="ORF">F4821DRAFT_197656</name>
</gene>
<dbReference type="Proteomes" id="UP001497680">
    <property type="component" value="Unassembled WGS sequence"/>
</dbReference>
<reference evidence="1 2" key="1">
    <citation type="journal article" date="2022" name="New Phytol.">
        <title>Ecological generalism drives hyperdiversity of secondary metabolite gene clusters in xylarialean endophytes.</title>
        <authorList>
            <person name="Franco M.E.E."/>
            <person name="Wisecaver J.H."/>
            <person name="Arnold A.E."/>
            <person name="Ju Y.M."/>
            <person name="Slot J.C."/>
            <person name="Ahrendt S."/>
            <person name="Moore L.P."/>
            <person name="Eastman K.E."/>
            <person name="Scott K."/>
            <person name="Konkel Z."/>
            <person name="Mondo S.J."/>
            <person name="Kuo A."/>
            <person name="Hayes R.D."/>
            <person name="Haridas S."/>
            <person name="Andreopoulos B."/>
            <person name="Riley R."/>
            <person name="LaButti K."/>
            <person name="Pangilinan J."/>
            <person name="Lipzen A."/>
            <person name="Amirebrahimi M."/>
            <person name="Yan J."/>
            <person name="Adam C."/>
            <person name="Keymanesh K."/>
            <person name="Ng V."/>
            <person name="Louie K."/>
            <person name="Northen T."/>
            <person name="Drula E."/>
            <person name="Henrissat B."/>
            <person name="Hsieh H.M."/>
            <person name="Youens-Clark K."/>
            <person name="Lutzoni F."/>
            <person name="Miadlikowska J."/>
            <person name="Eastwood D.C."/>
            <person name="Hamelin R.C."/>
            <person name="Grigoriev I.V."/>
            <person name="U'Ren J.M."/>
        </authorList>
    </citation>
    <scope>NUCLEOTIDE SEQUENCE [LARGE SCALE GENOMIC DNA]</scope>
    <source>
        <strain evidence="1 2">ER1909</strain>
    </source>
</reference>
<keyword evidence="2" id="KW-1185">Reference proteome</keyword>
<organism evidence="1 2">
    <name type="scientific">Hypoxylon rubiginosum</name>
    <dbReference type="NCBI Taxonomy" id="110542"/>
    <lineage>
        <taxon>Eukaryota</taxon>
        <taxon>Fungi</taxon>
        <taxon>Dikarya</taxon>
        <taxon>Ascomycota</taxon>
        <taxon>Pezizomycotina</taxon>
        <taxon>Sordariomycetes</taxon>
        <taxon>Xylariomycetidae</taxon>
        <taxon>Xylariales</taxon>
        <taxon>Hypoxylaceae</taxon>
        <taxon>Hypoxylon</taxon>
    </lineage>
</organism>
<evidence type="ECO:0000313" key="1">
    <source>
        <dbReference type="EMBL" id="KAI6083071.1"/>
    </source>
</evidence>
<sequence length="421" mass="47716">MSSYYDPEVWASLPHNKRSGDTIAAVVLCLTFATVAVALRLYTRYFILNKFWLDDILAIIGLMGSFTNGIVLCVHTKYGLGSHIWDLDEEQGIMFFKMFYIMSITYNTSLMLIKFTLFLQYYRLIQEVPHYRIFYLAVMSAITGWVVSQEFVLIFSCTPIESYWDHNIEGTCLNSNVIGWMNAIGNIVTDLIILLLPIPVVWRLNLNKGRKWAVLGIFGLGFFTCIVSICRMVFFARLTDDLSWDLVAIAAWGEAESSSGLICSSLIALGPLIRRFSNRFHDKKTSGTPRKYTFANSNPFSRHTSNRDKSLLRTNGSRKPFDDGSETELNRIDQERSRKAEIHDDGRSIRSTKSSGIEPSGISEYSDTMPDLRLGLETGIRTIISTGNRDSFHSQTNVAPNGIVVKQVWSVRNKEPGERDD</sequence>
<dbReference type="EMBL" id="MU394358">
    <property type="protein sequence ID" value="KAI6083071.1"/>
    <property type="molecule type" value="Genomic_DNA"/>
</dbReference>
<comment type="caution">
    <text evidence="1">The sequence shown here is derived from an EMBL/GenBank/DDBJ whole genome shotgun (WGS) entry which is preliminary data.</text>
</comment>
<accession>A0ACC0CRI5</accession>